<evidence type="ECO:0000313" key="8">
    <source>
        <dbReference type="Ensembl" id="ENSSSCP00065026125.1"/>
    </source>
</evidence>
<comment type="subunit">
    <text evidence="5">Heterodimer with RPLP2 at the lateral ribosomal stalk of the large ribosomal subunit.</text>
</comment>
<comment type="function">
    <text evidence="1">Plays an important role in the elongation step of protein synthesis.</text>
</comment>
<dbReference type="Ensembl" id="ENSSSCT00065060293.1">
    <property type="protein sequence ID" value="ENSSSCP00065026125.1"/>
    <property type="gene ID" value="ENSSSCG00065044096.1"/>
</dbReference>
<dbReference type="Proteomes" id="UP000694725">
    <property type="component" value="Unplaced"/>
</dbReference>
<dbReference type="CDD" id="cd05831">
    <property type="entry name" value="Ribosomal_P1"/>
    <property type="match status" value="1"/>
</dbReference>
<evidence type="ECO:0000256" key="4">
    <source>
        <dbReference type="ARBA" id="ARBA00023274"/>
    </source>
</evidence>
<sequence>MPGSTILAFISTIASISELSCIYSALILHDDEVMVTGDKIKSLIHTASVNHEPFWPGLFAKALASVNIRSLICDVGAWWTCPSSRSCPIQLLPQLRRKQKQRKKSNDDTGFGFFG</sequence>
<name>A0A8D1YVH0_PIG</name>
<evidence type="ECO:0000256" key="1">
    <source>
        <dbReference type="ARBA" id="ARBA00003362"/>
    </source>
</evidence>
<proteinExistence type="inferred from homology"/>
<dbReference type="PANTHER" id="PTHR45696:SF32">
    <property type="entry name" value="LARGE RIBOSOMAL SUBUNIT PROTEIN P1"/>
    <property type="match status" value="1"/>
</dbReference>
<keyword evidence="4" id="KW-0687">Ribonucleoprotein</keyword>
<protein>
    <recommendedName>
        <fullName evidence="6">Large ribosomal subunit protein P1</fullName>
    </recommendedName>
    <alternativeName>
        <fullName evidence="7">60S acidic ribosomal protein P1</fullName>
    </alternativeName>
</protein>
<dbReference type="GO" id="GO:1990904">
    <property type="term" value="C:ribonucleoprotein complex"/>
    <property type="evidence" value="ECO:0007669"/>
    <property type="project" value="UniProtKB-KW"/>
</dbReference>
<keyword evidence="3" id="KW-0689">Ribosomal protein</keyword>
<dbReference type="FunFam" id="1.10.10.1410:FF:000001">
    <property type="entry name" value="60S acidic ribosomal protein P1"/>
    <property type="match status" value="1"/>
</dbReference>
<evidence type="ECO:0000256" key="5">
    <source>
        <dbReference type="ARBA" id="ARBA00038554"/>
    </source>
</evidence>
<evidence type="ECO:0000256" key="6">
    <source>
        <dbReference type="ARBA" id="ARBA00041116"/>
    </source>
</evidence>
<dbReference type="PANTHER" id="PTHR45696">
    <property type="entry name" value="60S ACIDIC RIBOSOMAL PROTEIN P1"/>
    <property type="match status" value="1"/>
</dbReference>
<evidence type="ECO:0000256" key="7">
    <source>
        <dbReference type="ARBA" id="ARBA00042918"/>
    </source>
</evidence>
<dbReference type="Gene3D" id="1.10.10.1410">
    <property type="match status" value="1"/>
</dbReference>
<reference evidence="8" key="1">
    <citation type="submission" date="2025-08" db="UniProtKB">
        <authorList>
            <consortium name="Ensembl"/>
        </authorList>
    </citation>
    <scope>IDENTIFICATION</scope>
</reference>
<accession>A0A8D1YVH0</accession>
<dbReference type="GO" id="GO:0005840">
    <property type="term" value="C:ribosome"/>
    <property type="evidence" value="ECO:0007669"/>
    <property type="project" value="UniProtKB-KW"/>
</dbReference>
<dbReference type="Pfam" id="PF00428">
    <property type="entry name" value="Ribosomal_60s"/>
    <property type="match status" value="1"/>
</dbReference>
<evidence type="ECO:0000256" key="3">
    <source>
        <dbReference type="ARBA" id="ARBA00022980"/>
    </source>
</evidence>
<evidence type="ECO:0000256" key="2">
    <source>
        <dbReference type="ARBA" id="ARBA00005436"/>
    </source>
</evidence>
<dbReference type="AlphaFoldDB" id="A0A8D1YVH0"/>
<organism evidence="8 9">
    <name type="scientific">Sus scrofa</name>
    <name type="common">Pig</name>
    <dbReference type="NCBI Taxonomy" id="9823"/>
    <lineage>
        <taxon>Eukaryota</taxon>
        <taxon>Metazoa</taxon>
        <taxon>Chordata</taxon>
        <taxon>Craniata</taxon>
        <taxon>Vertebrata</taxon>
        <taxon>Euteleostomi</taxon>
        <taxon>Mammalia</taxon>
        <taxon>Eutheria</taxon>
        <taxon>Laurasiatheria</taxon>
        <taxon>Artiodactyla</taxon>
        <taxon>Suina</taxon>
        <taxon>Suidae</taxon>
        <taxon>Sus</taxon>
    </lineage>
</organism>
<evidence type="ECO:0000313" key="9">
    <source>
        <dbReference type="Proteomes" id="UP000694725"/>
    </source>
</evidence>
<dbReference type="InterPro" id="IPR038716">
    <property type="entry name" value="P1/P2_N_sf"/>
</dbReference>
<comment type="similarity">
    <text evidence="2">Belongs to the eukaryotic ribosomal protein P1/P2 family.</text>
</comment>